<reference evidence="1" key="1">
    <citation type="submission" date="2023-07" db="EMBL/GenBank/DDBJ databases">
        <title>Chromosome-level genome assembly of Artemia franciscana.</title>
        <authorList>
            <person name="Jo E."/>
        </authorList>
    </citation>
    <scope>NUCLEOTIDE SEQUENCE</scope>
    <source>
        <tissue evidence="1">Whole body</tissue>
    </source>
</reference>
<dbReference type="Gene3D" id="2.40.50.140">
    <property type="entry name" value="Nucleic acid-binding proteins"/>
    <property type="match status" value="1"/>
</dbReference>
<evidence type="ECO:0000313" key="2">
    <source>
        <dbReference type="Proteomes" id="UP001187531"/>
    </source>
</evidence>
<sequence>MSSCLITKSVDMECNIATKSRRTMIKIASEIGVLTDLQKFPKKVGHLTHTIKAIKEIAPASLVHLKRQLLSISTVEQVQVPGKSGPSRESKLQRGEIADATGKIKVTFWGETGCSGTNIMNNGKWRKCQSCEMIYRDTSNLKRSFAGSHAILRNAGETYTVTFSDNAVKSYAETLESFWDEDIIDALLDCETVEILLNDNRSVVLHIQPYKAQTTQN</sequence>
<dbReference type="AlphaFoldDB" id="A0AA88HXP9"/>
<dbReference type="InterPro" id="IPR012340">
    <property type="entry name" value="NA-bd_OB-fold"/>
</dbReference>
<organism evidence="1 2">
    <name type="scientific">Artemia franciscana</name>
    <name type="common">Brine shrimp</name>
    <name type="synonym">Artemia sanfranciscana</name>
    <dbReference type="NCBI Taxonomy" id="6661"/>
    <lineage>
        <taxon>Eukaryota</taxon>
        <taxon>Metazoa</taxon>
        <taxon>Ecdysozoa</taxon>
        <taxon>Arthropoda</taxon>
        <taxon>Crustacea</taxon>
        <taxon>Branchiopoda</taxon>
        <taxon>Anostraca</taxon>
        <taxon>Artemiidae</taxon>
        <taxon>Artemia</taxon>
    </lineage>
</organism>
<name>A0AA88HXP9_ARTSF</name>
<comment type="caution">
    <text evidence="1">The sequence shown here is derived from an EMBL/GenBank/DDBJ whole genome shotgun (WGS) entry which is preliminary data.</text>
</comment>
<gene>
    <name evidence="1" type="ORF">QYM36_007268</name>
</gene>
<dbReference type="EMBL" id="JAVRJZ010000011">
    <property type="protein sequence ID" value="KAK2717063.1"/>
    <property type="molecule type" value="Genomic_DNA"/>
</dbReference>
<dbReference type="SUPFAM" id="SSF50249">
    <property type="entry name" value="Nucleic acid-binding proteins"/>
    <property type="match status" value="1"/>
</dbReference>
<keyword evidence="2" id="KW-1185">Reference proteome</keyword>
<dbReference type="Proteomes" id="UP001187531">
    <property type="component" value="Unassembled WGS sequence"/>
</dbReference>
<proteinExistence type="predicted"/>
<evidence type="ECO:0000313" key="1">
    <source>
        <dbReference type="EMBL" id="KAK2717063.1"/>
    </source>
</evidence>
<protein>
    <submittedName>
        <fullName evidence="1">Uncharacterized protein</fullName>
    </submittedName>
</protein>
<accession>A0AA88HXP9</accession>